<sequence length="704" mass="80145">MLPFSTPLTEIKGIGPRIADKLAKLKLRTVKDVLYYFPFRYQDFSKISKIADLSEEQIATIYGKIEKVSIYRTPRRHMWIVEATITDETGKIKAVWFNQKFLINTLKEGKTANFAGKTTADGKKLSLQNPMFEMLSDEFQETRHTGRLVPIYSQTTGITSKMIRFVLSRVIPLFEDAPEFLPEDTVEKFQFPPLARAFTDIHFPKNLEGAQKAERRFSFQDLFLLQLINASEKYSLSQQKSYSCDYSPEFIKEIFSFLPFELTLSQKKALYEILEDLKKSYPTSRLLQGDVGSGKTIVAAIAALVAAKNQKQSVFMAPTEILAKQHYETFKKFFEEFSDGVALLTSSQSVAFYGNSLETETSKKELVSQIKNGKIKIVIGTHSVIQKYISFKNPAFVVIDEQHRFGVRQRAELVHSTEFIPHLLSMSATPIPRTLALSAFGDLDLSIINELPKNRKPIVTKAVSSANRQKAYDFIAKHIRAGRQAFVICPRIEPPDPEAPLTPRQLFQLEVKSVKEEYEKLSKKIFPQFKIALLHGRMKSTEKQKTMQDFKDKKYDILVSTSVVEVGVDVPNATIMMIEGSEHFGLSQLYQFRGRVGRGEYQSFCFLFSDINSRSTADRMRALVNAKNGFELAEIDLRLRGPGQFLGQEQAGMPDLAMKAIQNPELVKVARETAHDIIQKDPQLKKHPYLAAYVKTFKEEVHLE</sequence>
<dbReference type="GO" id="GO:0003678">
    <property type="term" value="F:DNA helicase activity"/>
    <property type="evidence" value="ECO:0007669"/>
    <property type="project" value="TreeGrafter"/>
</dbReference>
<dbReference type="InterPro" id="IPR011545">
    <property type="entry name" value="DEAD/DEAH_box_helicase_dom"/>
</dbReference>
<dbReference type="InterPro" id="IPR014001">
    <property type="entry name" value="Helicase_ATP-bd"/>
</dbReference>
<keyword evidence="6" id="KW-0238">DNA-binding</keyword>
<dbReference type="GO" id="GO:0016787">
    <property type="term" value="F:hydrolase activity"/>
    <property type="evidence" value="ECO:0007669"/>
    <property type="project" value="UniProtKB-KW"/>
</dbReference>
<dbReference type="PANTHER" id="PTHR47964:SF1">
    <property type="entry name" value="ATP-DEPENDENT DNA HELICASE HOMOLOG RECG, CHLOROPLASTIC"/>
    <property type="match status" value="1"/>
</dbReference>
<evidence type="ECO:0000313" key="12">
    <source>
        <dbReference type="Proteomes" id="UP000034810"/>
    </source>
</evidence>
<keyword evidence="3" id="KW-0378">Hydrolase</keyword>
<evidence type="ECO:0000256" key="4">
    <source>
        <dbReference type="ARBA" id="ARBA00022806"/>
    </source>
</evidence>
<dbReference type="InterPro" id="IPR012340">
    <property type="entry name" value="NA-bd_OB-fold"/>
</dbReference>
<keyword evidence="7" id="KW-0234">DNA repair</keyword>
<gene>
    <name evidence="11" type="ORF">UV58_C0007G0009</name>
</gene>
<dbReference type="PANTHER" id="PTHR47964">
    <property type="entry name" value="ATP-DEPENDENT DNA HELICASE HOMOLOG RECG, CHLOROPLASTIC"/>
    <property type="match status" value="1"/>
</dbReference>
<dbReference type="Pfam" id="PF00271">
    <property type="entry name" value="Helicase_C"/>
    <property type="match status" value="1"/>
</dbReference>
<reference evidence="11 12" key="1">
    <citation type="journal article" date="2015" name="Nature">
        <title>rRNA introns, odd ribosomes, and small enigmatic genomes across a large radiation of phyla.</title>
        <authorList>
            <person name="Brown C.T."/>
            <person name="Hug L.A."/>
            <person name="Thomas B.C."/>
            <person name="Sharon I."/>
            <person name="Castelle C.J."/>
            <person name="Singh A."/>
            <person name="Wilkins M.J."/>
            <person name="Williams K.H."/>
            <person name="Banfield J.F."/>
        </authorList>
    </citation>
    <scope>NUCLEOTIDE SEQUENCE [LARGE SCALE GENOMIC DNA]</scope>
</reference>
<protein>
    <recommendedName>
        <fullName evidence="8">Probable DNA 3'-5' helicase RecG</fullName>
    </recommendedName>
</protein>
<name>A0A0G1CAI3_9BACT</name>
<dbReference type="Pfam" id="PF19833">
    <property type="entry name" value="RecG_dom3_C"/>
    <property type="match status" value="1"/>
</dbReference>
<dbReference type="Proteomes" id="UP000034810">
    <property type="component" value="Unassembled WGS sequence"/>
</dbReference>
<feature type="domain" description="Helicase ATP-binding" evidence="9">
    <location>
        <begin position="276"/>
        <end position="448"/>
    </location>
</feature>
<dbReference type="GO" id="GO:0005524">
    <property type="term" value="F:ATP binding"/>
    <property type="evidence" value="ECO:0007669"/>
    <property type="project" value="UniProtKB-KW"/>
</dbReference>
<dbReference type="GO" id="GO:0003677">
    <property type="term" value="F:DNA binding"/>
    <property type="evidence" value="ECO:0007669"/>
    <property type="project" value="UniProtKB-KW"/>
</dbReference>
<dbReference type="Gene3D" id="2.40.50.140">
    <property type="entry name" value="Nucleic acid-binding proteins"/>
    <property type="match status" value="1"/>
</dbReference>
<evidence type="ECO:0000256" key="5">
    <source>
        <dbReference type="ARBA" id="ARBA00022840"/>
    </source>
</evidence>
<dbReference type="InterPro" id="IPR001650">
    <property type="entry name" value="Helicase_C-like"/>
</dbReference>
<dbReference type="Pfam" id="PF17191">
    <property type="entry name" value="RecG_wedge"/>
    <property type="match status" value="1"/>
</dbReference>
<dbReference type="EMBL" id="LCFA01000007">
    <property type="protein sequence ID" value="KKS82660.1"/>
    <property type="molecule type" value="Genomic_DNA"/>
</dbReference>
<evidence type="ECO:0000256" key="3">
    <source>
        <dbReference type="ARBA" id="ARBA00022801"/>
    </source>
</evidence>
<keyword evidence="4 11" id="KW-0347">Helicase</keyword>
<accession>A0A0G1CAI3</accession>
<dbReference type="InterPro" id="IPR045562">
    <property type="entry name" value="RecG_dom3_C"/>
</dbReference>
<evidence type="ECO:0000259" key="10">
    <source>
        <dbReference type="PROSITE" id="PS51194"/>
    </source>
</evidence>
<evidence type="ECO:0000256" key="2">
    <source>
        <dbReference type="ARBA" id="ARBA00022763"/>
    </source>
</evidence>
<evidence type="ECO:0000313" key="11">
    <source>
        <dbReference type="EMBL" id="KKS82660.1"/>
    </source>
</evidence>
<dbReference type="GO" id="GO:0006281">
    <property type="term" value="P:DNA repair"/>
    <property type="evidence" value="ECO:0007669"/>
    <property type="project" value="UniProtKB-KW"/>
</dbReference>
<organism evidence="11 12">
    <name type="scientific">Candidatus Wolfebacteria bacterium GW2011_GWC1_43_10</name>
    <dbReference type="NCBI Taxonomy" id="1619011"/>
    <lineage>
        <taxon>Bacteria</taxon>
        <taxon>Candidatus Wolfeibacteriota</taxon>
    </lineage>
</organism>
<dbReference type="SMART" id="SM00490">
    <property type="entry name" value="HELICc"/>
    <property type="match status" value="1"/>
</dbReference>
<keyword evidence="5" id="KW-0067">ATP-binding</keyword>
<dbReference type="InterPro" id="IPR033454">
    <property type="entry name" value="RecG_wedge"/>
</dbReference>
<evidence type="ECO:0000256" key="6">
    <source>
        <dbReference type="ARBA" id="ARBA00023125"/>
    </source>
</evidence>
<keyword evidence="1" id="KW-0547">Nucleotide-binding</keyword>
<dbReference type="SUPFAM" id="SSF50249">
    <property type="entry name" value="Nucleic acid-binding proteins"/>
    <property type="match status" value="1"/>
</dbReference>
<evidence type="ECO:0000256" key="1">
    <source>
        <dbReference type="ARBA" id="ARBA00022741"/>
    </source>
</evidence>
<dbReference type="SMART" id="SM00487">
    <property type="entry name" value="DEXDc"/>
    <property type="match status" value="1"/>
</dbReference>
<dbReference type="SUPFAM" id="SSF52540">
    <property type="entry name" value="P-loop containing nucleoside triphosphate hydrolases"/>
    <property type="match status" value="2"/>
</dbReference>
<evidence type="ECO:0000256" key="8">
    <source>
        <dbReference type="ARBA" id="ARBA00049819"/>
    </source>
</evidence>
<dbReference type="CDD" id="cd04488">
    <property type="entry name" value="RecG_wedge_OBF"/>
    <property type="match status" value="1"/>
</dbReference>
<dbReference type="NCBIfam" id="NF008168">
    <property type="entry name" value="PRK10917.2-2"/>
    <property type="match status" value="1"/>
</dbReference>
<dbReference type="PATRIC" id="fig|1619011.3.peg.320"/>
<dbReference type="PROSITE" id="PS51194">
    <property type="entry name" value="HELICASE_CTER"/>
    <property type="match status" value="1"/>
</dbReference>
<comment type="caution">
    <text evidence="11">The sequence shown here is derived from an EMBL/GenBank/DDBJ whole genome shotgun (WGS) entry which is preliminary data.</text>
</comment>
<dbReference type="Gene3D" id="3.40.50.300">
    <property type="entry name" value="P-loop containing nucleotide triphosphate hydrolases"/>
    <property type="match status" value="2"/>
</dbReference>
<evidence type="ECO:0000256" key="7">
    <source>
        <dbReference type="ARBA" id="ARBA00023204"/>
    </source>
</evidence>
<dbReference type="InterPro" id="IPR027417">
    <property type="entry name" value="P-loop_NTPase"/>
</dbReference>
<dbReference type="Pfam" id="PF00270">
    <property type="entry name" value="DEAD"/>
    <property type="match status" value="1"/>
</dbReference>
<feature type="domain" description="Helicase C-terminal" evidence="10">
    <location>
        <begin position="481"/>
        <end position="643"/>
    </location>
</feature>
<proteinExistence type="predicted"/>
<keyword evidence="2" id="KW-0227">DNA damage</keyword>
<dbReference type="PROSITE" id="PS51192">
    <property type="entry name" value="HELICASE_ATP_BIND_1"/>
    <property type="match status" value="1"/>
</dbReference>
<evidence type="ECO:0000259" key="9">
    <source>
        <dbReference type="PROSITE" id="PS51192"/>
    </source>
</evidence>
<dbReference type="AlphaFoldDB" id="A0A0G1CAI3"/>
<dbReference type="InterPro" id="IPR047112">
    <property type="entry name" value="RecG/Mfd"/>
</dbReference>
<dbReference type="NCBIfam" id="NF008165">
    <property type="entry name" value="PRK10917.1-3"/>
    <property type="match status" value="1"/>
</dbReference>